<dbReference type="EMBL" id="CP133720">
    <property type="protein sequence ID" value="WMW81014.1"/>
    <property type="molecule type" value="Genomic_DNA"/>
</dbReference>
<dbReference type="Pfam" id="PF02567">
    <property type="entry name" value="PhzC-PhzF"/>
    <property type="match status" value="1"/>
</dbReference>
<protein>
    <submittedName>
        <fullName evidence="2">PhzF family phenazine biosynthesis protein</fullName>
    </submittedName>
</protein>
<dbReference type="Gene3D" id="3.10.310.10">
    <property type="entry name" value="Diaminopimelate Epimerase, Chain A, domain 1"/>
    <property type="match status" value="2"/>
</dbReference>
<dbReference type="SUPFAM" id="SSF54506">
    <property type="entry name" value="Diaminopimelate epimerase-like"/>
    <property type="match status" value="1"/>
</dbReference>
<dbReference type="InterPro" id="IPR003719">
    <property type="entry name" value="Phenazine_PhzF-like"/>
</dbReference>
<organism evidence="2 3">
    <name type="scientific">Undibacterium cyanobacteriorum</name>
    <dbReference type="NCBI Taxonomy" id="3073561"/>
    <lineage>
        <taxon>Bacteria</taxon>
        <taxon>Pseudomonadati</taxon>
        <taxon>Pseudomonadota</taxon>
        <taxon>Betaproteobacteria</taxon>
        <taxon>Burkholderiales</taxon>
        <taxon>Oxalobacteraceae</taxon>
        <taxon>Undibacterium</taxon>
    </lineage>
</organism>
<name>A0ABY9RIH2_9BURK</name>
<dbReference type="NCBIfam" id="TIGR00654">
    <property type="entry name" value="PhzF_family"/>
    <property type="match status" value="1"/>
</dbReference>
<dbReference type="RefSeq" id="WP_309482504.1">
    <property type="nucleotide sequence ID" value="NZ_CP133720.1"/>
</dbReference>
<dbReference type="PIRSF" id="PIRSF016184">
    <property type="entry name" value="PhzC_PhzF"/>
    <property type="match status" value="1"/>
</dbReference>
<proteinExistence type="inferred from homology"/>
<dbReference type="PANTHER" id="PTHR13774:SF32">
    <property type="entry name" value="ANTISENSE-ENHANCING SEQUENCE 1"/>
    <property type="match status" value="1"/>
</dbReference>
<sequence length="299" mass="33612">MNTPDYFQVDVFASTSLNGNGLSVFPQAEHWDAERMQAITREMRQFESIFLMHANPNGAEARIFTVEEELPFAGHPLLGAAAVLHRIFKADEPQASWQIRLQERSVEVFSTQLEKQRQTKLDEKRSTYYSCTMNQGKPQIGPVLARSSLSKVLRSLSLYETDLVTELPARVISTGLDYLILPVTPAALERTKICSTSLESELTELGAKFVFVVDITNKEIRTWDNLGQVEDVATGSAIGPALAYLVHQGLANISERITWRQGRFVHRPSKLLTWMDQQNQVWVSGEVWPFATGSIDAEI</sequence>
<reference evidence="2" key="1">
    <citation type="submission" date="2023-09" db="EMBL/GenBank/DDBJ databases">
        <title>Undibacterium sp. 20NA77.5 isolated from freshwater.</title>
        <authorList>
            <person name="Le V."/>
            <person name="Ko S.-R."/>
            <person name="Ahn C.-Y."/>
            <person name="Oh H.-M."/>
        </authorList>
    </citation>
    <scope>NUCLEOTIDE SEQUENCE</scope>
    <source>
        <strain evidence="2">20NA77.5</strain>
    </source>
</reference>
<comment type="similarity">
    <text evidence="1">Belongs to the PhzF family.</text>
</comment>
<evidence type="ECO:0000313" key="2">
    <source>
        <dbReference type="EMBL" id="WMW81014.1"/>
    </source>
</evidence>
<evidence type="ECO:0000256" key="1">
    <source>
        <dbReference type="ARBA" id="ARBA00008270"/>
    </source>
</evidence>
<dbReference type="PANTHER" id="PTHR13774">
    <property type="entry name" value="PHENAZINE BIOSYNTHESIS PROTEIN"/>
    <property type="match status" value="1"/>
</dbReference>
<keyword evidence="3" id="KW-1185">Reference proteome</keyword>
<dbReference type="Proteomes" id="UP001181355">
    <property type="component" value="Chromosome"/>
</dbReference>
<evidence type="ECO:0000313" key="3">
    <source>
        <dbReference type="Proteomes" id="UP001181355"/>
    </source>
</evidence>
<accession>A0ABY9RIH2</accession>
<gene>
    <name evidence="2" type="ORF">RF679_01720</name>
</gene>